<dbReference type="InterPro" id="IPR003772">
    <property type="entry name" value="YceD"/>
</dbReference>
<keyword evidence="4" id="KW-0690">Ribosome biogenesis</keyword>
<dbReference type="Proteomes" id="UP000294914">
    <property type="component" value="Unassembled WGS sequence"/>
</dbReference>
<evidence type="ECO:0000256" key="1">
    <source>
        <dbReference type="ARBA" id="ARBA00002868"/>
    </source>
</evidence>
<evidence type="ECO:0000313" key="8">
    <source>
        <dbReference type="Proteomes" id="UP000294914"/>
    </source>
</evidence>
<dbReference type="Pfam" id="PF02620">
    <property type="entry name" value="YceD"/>
    <property type="match status" value="1"/>
</dbReference>
<dbReference type="AlphaFoldDB" id="A0A4R8IPS0"/>
<comment type="function">
    <text evidence="1">Plays a role in synthesis, processing and/or stability of 23S rRNA.</text>
</comment>
<name>A0A4R8IPS0_9GAMM</name>
<comment type="caution">
    <text evidence="7">The sequence shown here is derived from an EMBL/GenBank/DDBJ whole genome shotgun (WGS) entry which is preliminary data.</text>
</comment>
<evidence type="ECO:0000256" key="5">
    <source>
        <dbReference type="ARBA" id="ARBA00031841"/>
    </source>
</evidence>
<dbReference type="InterPro" id="IPR039255">
    <property type="entry name" value="YceD_bac"/>
</dbReference>
<dbReference type="GO" id="GO:0042254">
    <property type="term" value="P:ribosome biogenesis"/>
    <property type="evidence" value="ECO:0007669"/>
    <property type="project" value="UniProtKB-KW"/>
</dbReference>
<proteinExistence type="inferred from homology"/>
<dbReference type="GO" id="GO:0005829">
    <property type="term" value="C:cytosol"/>
    <property type="evidence" value="ECO:0007669"/>
    <property type="project" value="TreeGrafter"/>
</dbReference>
<evidence type="ECO:0000313" key="7">
    <source>
        <dbReference type="EMBL" id="TDY02906.1"/>
    </source>
</evidence>
<dbReference type="PANTHER" id="PTHR38099">
    <property type="entry name" value="LARGE RIBOSOMAL RNA SUBUNIT ACCUMULATION PROTEIN YCED"/>
    <property type="match status" value="1"/>
</dbReference>
<organism evidence="7 8">
    <name type="scientific">Thiohalophilus thiocyanatoxydans</name>
    <dbReference type="NCBI Taxonomy" id="381308"/>
    <lineage>
        <taxon>Bacteria</taxon>
        <taxon>Pseudomonadati</taxon>
        <taxon>Pseudomonadota</taxon>
        <taxon>Gammaproteobacteria</taxon>
        <taxon>Thiohalomonadales</taxon>
        <taxon>Thiohalophilaceae</taxon>
        <taxon>Thiohalophilus</taxon>
    </lineage>
</organism>
<reference evidence="7 8" key="1">
    <citation type="submission" date="2019-03" db="EMBL/GenBank/DDBJ databases">
        <title>Genomic Encyclopedia of Type Strains, Phase IV (KMG-IV): sequencing the most valuable type-strain genomes for metagenomic binning, comparative biology and taxonomic classification.</title>
        <authorList>
            <person name="Goeker M."/>
        </authorList>
    </citation>
    <scope>NUCLEOTIDE SEQUENCE [LARGE SCALE GENOMIC DNA]</scope>
    <source>
        <strain evidence="7 8">DSM 16326</strain>
    </source>
</reference>
<protein>
    <recommendedName>
        <fullName evidence="3">Large ribosomal RNA subunit accumulation protein YceD</fullName>
    </recommendedName>
    <alternativeName>
        <fullName evidence="5">23S rRNA accumulation protein YceD</fullName>
    </alternativeName>
</protein>
<feature type="region of interest" description="Disordered" evidence="6">
    <location>
        <begin position="145"/>
        <end position="180"/>
    </location>
</feature>
<evidence type="ECO:0000256" key="2">
    <source>
        <dbReference type="ARBA" id="ARBA00010740"/>
    </source>
</evidence>
<keyword evidence="8" id="KW-1185">Reference proteome</keyword>
<dbReference type="RefSeq" id="WP_166668786.1">
    <property type="nucleotide sequence ID" value="NZ_SOQX01000002.1"/>
</dbReference>
<sequence length="180" mass="20152">MSNRQDRLPVQVDPYRLAEQGREYDGVLPLRQMKRLSPLLATDEGGATVSLRFGVDEMGVRFLQGSIRVSLQLRCQRCLEPMAWPVDTELALGFVDSTAEADRLPGGYEPYIVESVPLVLGDIIEDELLLSLPQIPMHDLDNCPAQEYVEPQDEQDAQQDKAGQDNPFQVLADLKTPDKD</sequence>
<evidence type="ECO:0000256" key="4">
    <source>
        <dbReference type="ARBA" id="ARBA00022517"/>
    </source>
</evidence>
<comment type="similarity">
    <text evidence="2">Belongs to the DUF177 domain family.</text>
</comment>
<accession>A0A4R8IPS0</accession>
<gene>
    <name evidence="7" type="ORF">EDC23_1290</name>
</gene>
<dbReference type="EMBL" id="SOQX01000002">
    <property type="protein sequence ID" value="TDY02906.1"/>
    <property type="molecule type" value="Genomic_DNA"/>
</dbReference>
<evidence type="ECO:0000256" key="3">
    <source>
        <dbReference type="ARBA" id="ARBA00015716"/>
    </source>
</evidence>
<evidence type="ECO:0000256" key="6">
    <source>
        <dbReference type="SAM" id="MobiDB-lite"/>
    </source>
</evidence>
<dbReference type="PANTHER" id="PTHR38099:SF1">
    <property type="entry name" value="LARGE RIBOSOMAL RNA SUBUNIT ACCUMULATION PROTEIN YCED"/>
    <property type="match status" value="1"/>
</dbReference>